<dbReference type="InterPro" id="IPR057342">
    <property type="entry name" value="DEXDc_RapA"/>
</dbReference>
<dbReference type="Gene3D" id="3.40.50.300">
    <property type="entry name" value="P-loop containing nucleotide triphosphate hydrolases"/>
    <property type="match status" value="1"/>
</dbReference>
<evidence type="ECO:0000256" key="4">
    <source>
        <dbReference type="ARBA" id="ARBA00022840"/>
    </source>
</evidence>
<reference evidence="8 9" key="1">
    <citation type="submission" date="2024-02" db="EMBL/GenBank/DDBJ databases">
        <title>Deinococcus xinjiangensis NBRC 107630.</title>
        <authorList>
            <person name="Ichikawa N."/>
            <person name="Katano-Makiyama Y."/>
            <person name="Hidaka K."/>
        </authorList>
    </citation>
    <scope>NUCLEOTIDE SEQUENCE [LARGE SCALE GENOMIC DNA]</scope>
    <source>
        <strain evidence="8 9">NBRC 107630</strain>
    </source>
</reference>
<accession>A0ABP9VAR9</accession>
<dbReference type="Pfam" id="PF00271">
    <property type="entry name" value="Helicase_C"/>
    <property type="match status" value="1"/>
</dbReference>
<sequence length="863" mass="97621">MTLPEGARVWHAVHGAGRVELSRRMTAIVRFTHGLEEVLLSDLEERPDTPVTAPAADVVARVQAEAILSINNAWGVFSRSRVTLLPHQLWVCRQVITRWPSRWLVADDVGLGKTVEAGLILWPLLSRGLVGRVLVLCPASLVEQWQERMRTMFDIRLTRYTREADTAKSGFWETHRTVVASLQTLRDGKKGYHDRLLQAEPWDLVIVDEAHHLHAHEAGSTLSYRLIERLEEAGRIKGMVFFSGTPHRGDDEAFLALLQLLRPDRFDPGRPLGPQLKYLPEVMIRNNKQHVTDLSGEPLFHPPHVRSVTYTYSPEEARFYRQMTEFITTGKAYASSLGDNTQGRAVMLVLIAMQKLASSSVAAVRRALERRLGGLKAATRTYFEMRPGDDDADAQARFDELLPLEELQWRLMEDEIERLEELVESARSVMEETKIHRILEAIEKDYPEENVLLFSEYKATQSLILTALAEKYGMDSIVFINGDDRAEDVCGETLTMSRQEAAERFNAGQARFLVSTEAGGEGIDLQRRCHTLIHVDLPWNPMRLHQRVGRLNRYGQRHRVEVLNIRNPDTVESIIWEKLDSKIRRITRALASAMDEPEDLLELVLGMTDPSLFTSLFAEAQQGPRARLDEWFDEKTRQFGGEDALTAVREIVGHAAHFDYGQVSDLIPKLDLPDLAPFFKLMLGLNHRQVREEGGGLTFNTPKPWLDEFGILPVYRDLVFDRELPREDSGRLLGVGHRLMEMALKQARSLPGLTASVPELQYPLMVFQISDSLTDAGQAAPTTLVGVSLAEKPTMKLDWEILQWANTLVRPSLLRDEGGQEIPAGLPDEAARGQTFLETMLPQLHLVYTLPRIDHIATLFSGK</sequence>
<feature type="domain" description="Helicase C-terminal" evidence="7">
    <location>
        <begin position="434"/>
        <end position="605"/>
    </location>
</feature>
<dbReference type="PROSITE" id="PS51192">
    <property type="entry name" value="HELICASE_ATP_BIND_1"/>
    <property type="match status" value="1"/>
</dbReference>
<dbReference type="SMART" id="SM00487">
    <property type="entry name" value="DEXDc"/>
    <property type="match status" value="1"/>
</dbReference>
<dbReference type="RefSeq" id="WP_353542338.1">
    <property type="nucleotide sequence ID" value="NZ_BAABRN010000022.1"/>
</dbReference>
<evidence type="ECO:0000313" key="8">
    <source>
        <dbReference type="EMBL" id="GAA5502366.1"/>
    </source>
</evidence>
<dbReference type="EMBL" id="BAABRN010000022">
    <property type="protein sequence ID" value="GAA5502366.1"/>
    <property type="molecule type" value="Genomic_DNA"/>
</dbReference>
<dbReference type="CDD" id="cd18011">
    <property type="entry name" value="DEXDc_RapA"/>
    <property type="match status" value="1"/>
</dbReference>
<keyword evidence="2" id="KW-0378">Hydrolase</keyword>
<dbReference type="CDD" id="cd18793">
    <property type="entry name" value="SF2_C_SNF"/>
    <property type="match status" value="1"/>
</dbReference>
<keyword evidence="4" id="KW-0067">ATP-binding</keyword>
<dbReference type="SMART" id="SM00490">
    <property type="entry name" value="HELICc"/>
    <property type="match status" value="1"/>
</dbReference>
<evidence type="ECO:0000256" key="2">
    <source>
        <dbReference type="ARBA" id="ARBA00022801"/>
    </source>
</evidence>
<dbReference type="InterPro" id="IPR000330">
    <property type="entry name" value="SNF2_N"/>
</dbReference>
<name>A0ABP9VAR9_9DEIO</name>
<dbReference type="PANTHER" id="PTHR45766:SF6">
    <property type="entry name" value="SWI_SNF-RELATED MATRIX-ASSOCIATED ACTIN-DEPENDENT REGULATOR OF CHROMATIN SUBFAMILY A-LIKE PROTEIN 1"/>
    <property type="match status" value="1"/>
</dbReference>
<dbReference type="PROSITE" id="PS51194">
    <property type="entry name" value="HELICASE_CTER"/>
    <property type="match status" value="1"/>
</dbReference>
<evidence type="ECO:0000256" key="1">
    <source>
        <dbReference type="ARBA" id="ARBA00022741"/>
    </source>
</evidence>
<proteinExistence type="predicted"/>
<comment type="caution">
    <text evidence="8">The sequence shown here is derived from an EMBL/GenBank/DDBJ whole genome shotgun (WGS) entry which is preliminary data.</text>
</comment>
<evidence type="ECO:0000259" key="7">
    <source>
        <dbReference type="PROSITE" id="PS51194"/>
    </source>
</evidence>
<keyword evidence="1" id="KW-0547">Nucleotide-binding</keyword>
<evidence type="ECO:0000256" key="3">
    <source>
        <dbReference type="ARBA" id="ARBA00022806"/>
    </source>
</evidence>
<keyword evidence="3" id="KW-0347">Helicase</keyword>
<dbReference type="InterPro" id="IPR027417">
    <property type="entry name" value="P-loop_NTPase"/>
</dbReference>
<feature type="domain" description="Helicase ATP-binding" evidence="6">
    <location>
        <begin position="104"/>
        <end position="264"/>
    </location>
</feature>
<dbReference type="PANTHER" id="PTHR45766">
    <property type="entry name" value="DNA ANNEALING HELICASE AND ENDONUCLEASE ZRANB3 FAMILY MEMBER"/>
    <property type="match status" value="1"/>
</dbReference>
<dbReference type="InterPro" id="IPR014001">
    <property type="entry name" value="Helicase_ATP-bd"/>
</dbReference>
<dbReference type="Proteomes" id="UP001458946">
    <property type="component" value="Unassembled WGS sequence"/>
</dbReference>
<feature type="coiled-coil region" evidence="5">
    <location>
        <begin position="409"/>
        <end position="436"/>
    </location>
</feature>
<dbReference type="InterPro" id="IPR001650">
    <property type="entry name" value="Helicase_C-like"/>
</dbReference>
<gene>
    <name evidence="8" type="primary">rapA_2</name>
    <name evidence="8" type="ORF">Dxin01_02110</name>
</gene>
<organism evidence="8 9">
    <name type="scientific">Deinococcus xinjiangensis</name>
    <dbReference type="NCBI Taxonomy" id="457454"/>
    <lineage>
        <taxon>Bacteria</taxon>
        <taxon>Thermotogati</taxon>
        <taxon>Deinococcota</taxon>
        <taxon>Deinococci</taxon>
        <taxon>Deinococcales</taxon>
        <taxon>Deinococcaceae</taxon>
        <taxon>Deinococcus</taxon>
    </lineage>
</organism>
<dbReference type="InterPro" id="IPR038718">
    <property type="entry name" value="SNF2-like_sf"/>
</dbReference>
<evidence type="ECO:0000313" key="9">
    <source>
        <dbReference type="Proteomes" id="UP001458946"/>
    </source>
</evidence>
<evidence type="ECO:0000256" key="5">
    <source>
        <dbReference type="SAM" id="Coils"/>
    </source>
</evidence>
<dbReference type="Gene3D" id="3.40.50.10810">
    <property type="entry name" value="Tandem AAA-ATPase domain"/>
    <property type="match status" value="1"/>
</dbReference>
<protein>
    <submittedName>
        <fullName evidence="8">RNA polymerase-associated protein RapA</fullName>
    </submittedName>
</protein>
<dbReference type="Pfam" id="PF00176">
    <property type="entry name" value="SNF2-rel_dom"/>
    <property type="match status" value="1"/>
</dbReference>
<dbReference type="InterPro" id="IPR049730">
    <property type="entry name" value="SNF2/RAD54-like_C"/>
</dbReference>
<keyword evidence="5" id="KW-0175">Coiled coil</keyword>
<evidence type="ECO:0000259" key="6">
    <source>
        <dbReference type="PROSITE" id="PS51192"/>
    </source>
</evidence>
<keyword evidence="9" id="KW-1185">Reference proteome</keyword>
<dbReference type="SUPFAM" id="SSF52540">
    <property type="entry name" value="P-loop containing nucleoside triphosphate hydrolases"/>
    <property type="match status" value="2"/>
</dbReference>